<evidence type="ECO:0000259" key="5">
    <source>
        <dbReference type="SMART" id="SM00534"/>
    </source>
</evidence>
<dbReference type="GO" id="GO:0005829">
    <property type="term" value="C:cytosol"/>
    <property type="evidence" value="ECO:0007669"/>
    <property type="project" value="TreeGrafter"/>
</dbReference>
<dbReference type="SUPFAM" id="SSF52540">
    <property type="entry name" value="P-loop containing nucleoside triphosphate hydrolases"/>
    <property type="match status" value="1"/>
</dbReference>
<dbReference type="Gene3D" id="3.40.50.300">
    <property type="entry name" value="P-loop containing nucleotide triphosphate hydrolases"/>
    <property type="match status" value="1"/>
</dbReference>
<protein>
    <submittedName>
        <fullName evidence="6">DNA mismatch repair protein MutS</fullName>
    </submittedName>
</protein>
<dbReference type="AlphaFoldDB" id="A0A9D2ABM9"/>
<keyword evidence="2" id="KW-0067">ATP-binding</keyword>
<dbReference type="PANTHER" id="PTHR11361">
    <property type="entry name" value="DNA MISMATCH REPAIR PROTEIN MUTS FAMILY MEMBER"/>
    <property type="match status" value="1"/>
</dbReference>
<dbReference type="InterPro" id="IPR045076">
    <property type="entry name" value="MutS"/>
</dbReference>
<evidence type="ECO:0000313" key="6">
    <source>
        <dbReference type="EMBL" id="HIX02937.1"/>
    </source>
</evidence>
<dbReference type="GO" id="GO:0030983">
    <property type="term" value="F:mismatched DNA binding"/>
    <property type="evidence" value="ECO:0007669"/>
    <property type="project" value="InterPro"/>
</dbReference>
<dbReference type="InterPro" id="IPR036187">
    <property type="entry name" value="DNA_mismatch_repair_MutS_sf"/>
</dbReference>
<sequence length="594" mass="68552">MEPITYYKSQSEKHKHTLRQYQKQRNFITITKILIFAIIVWQIYIAINDGTPYFLYPLLVAIIAFIAMTRIDSKVVNHIRVTEALIRINEEENAYLQGDLSPFPAGKEYGHPSHPYACDLDLFGDDSLFRHLDRTVTHEGQRQLAEWLLTPCLQRQEILRRQEAVRELTALPSWRQLFRANGKTQKIQEINTENLYQWQQEPPFFHHKKRIRRILLFINGCTIATWGCTIAGILPYPIPLLLSLSQLLALSFLLKKINQYHNRLNTFISSISNYLPLVRLLERQPFTSSHLQEIKKLLFQDNQNALKALSSLKRIQEKLDQRGNLIAAFFLNGLYLRDMHTILDLDKWKEKYSACINQWTTAISQTDALASMANFSFNHPEYTFPVISDNYQLNAEGIGHPLLQNKKCVTNDFAILREHQMFIVTGANMAGKSTFLRTVGINLVLAQSGNVVRSARFDFHPTALFTSMRTTDNLAKDTSYFHAELLRLKQLVEMAKQEHVFIILDEMLKGTNSVDKLNGSLAFLRKLLQYPVTGLIATHDLALGELENEYPENFFNVCFEITHQGEEIQYDYKLHKGVSTTMNASILLKQMGLI</sequence>
<keyword evidence="4" id="KW-1133">Transmembrane helix</keyword>
<dbReference type="Pfam" id="PF00488">
    <property type="entry name" value="MutS_V"/>
    <property type="match status" value="1"/>
</dbReference>
<evidence type="ECO:0000256" key="1">
    <source>
        <dbReference type="ARBA" id="ARBA00022741"/>
    </source>
</evidence>
<reference evidence="6" key="2">
    <citation type="submission" date="2021-04" db="EMBL/GenBank/DDBJ databases">
        <authorList>
            <person name="Gilroy R."/>
        </authorList>
    </citation>
    <scope>NUCLEOTIDE SEQUENCE</scope>
    <source>
        <strain evidence="6">23274</strain>
    </source>
</reference>
<keyword evidence="4" id="KW-0812">Transmembrane</keyword>
<evidence type="ECO:0000256" key="3">
    <source>
        <dbReference type="ARBA" id="ARBA00023125"/>
    </source>
</evidence>
<dbReference type="PANTHER" id="PTHR11361:SF99">
    <property type="entry name" value="DNA MISMATCH REPAIR PROTEIN"/>
    <property type="match status" value="1"/>
</dbReference>
<accession>A0A9D2ABM9</accession>
<feature type="transmembrane region" description="Helical" evidence="4">
    <location>
        <begin position="27"/>
        <end position="47"/>
    </location>
</feature>
<dbReference type="GO" id="GO:0006298">
    <property type="term" value="P:mismatch repair"/>
    <property type="evidence" value="ECO:0007669"/>
    <property type="project" value="InterPro"/>
</dbReference>
<keyword evidence="3" id="KW-0238">DNA-binding</keyword>
<dbReference type="GO" id="GO:0005524">
    <property type="term" value="F:ATP binding"/>
    <property type="evidence" value="ECO:0007669"/>
    <property type="project" value="UniProtKB-KW"/>
</dbReference>
<dbReference type="InterPro" id="IPR000432">
    <property type="entry name" value="DNA_mismatch_repair_MutS_C"/>
</dbReference>
<gene>
    <name evidence="6" type="ORF">H9863_02320</name>
</gene>
<dbReference type="SMART" id="SM00534">
    <property type="entry name" value="MUTSac"/>
    <property type="match status" value="1"/>
</dbReference>
<dbReference type="EMBL" id="DXFT01000046">
    <property type="protein sequence ID" value="HIX02937.1"/>
    <property type="molecule type" value="Genomic_DNA"/>
</dbReference>
<dbReference type="InterPro" id="IPR027417">
    <property type="entry name" value="P-loop_NTPase"/>
</dbReference>
<dbReference type="Gene3D" id="1.10.1420.10">
    <property type="match status" value="1"/>
</dbReference>
<dbReference type="GO" id="GO:0140664">
    <property type="term" value="F:ATP-dependent DNA damage sensor activity"/>
    <property type="evidence" value="ECO:0007669"/>
    <property type="project" value="InterPro"/>
</dbReference>
<keyword evidence="4" id="KW-0472">Membrane</keyword>
<dbReference type="SUPFAM" id="SSF48334">
    <property type="entry name" value="DNA repair protein MutS, domain III"/>
    <property type="match status" value="1"/>
</dbReference>
<dbReference type="Pfam" id="PF05192">
    <property type="entry name" value="MutS_III"/>
    <property type="match status" value="1"/>
</dbReference>
<feature type="transmembrane region" description="Helical" evidence="4">
    <location>
        <begin position="214"/>
        <end position="232"/>
    </location>
</feature>
<reference evidence="6" key="1">
    <citation type="journal article" date="2021" name="PeerJ">
        <title>Extensive microbial diversity within the chicken gut microbiome revealed by metagenomics and culture.</title>
        <authorList>
            <person name="Gilroy R."/>
            <person name="Ravi A."/>
            <person name="Getino M."/>
            <person name="Pursley I."/>
            <person name="Horton D.L."/>
            <person name="Alikhan N.F."/>
            <person name="Baker D."/>
            <person name="Gharbi K."/>
            <person name="Hall N."/>
            <person name="Watson M."/>
            <person name="Adriaenssens E.M."/>
            <person name="Foster-Nyarko E."/>
            <person name="Jarju S."/>
            <person name="Secka A."/>
            <person name="Antonio M."/>
            <person name="Oren A."/>
            <person name="Chaudhuri R.R."/>
            <person name="La Ragione R."/>
            <person name="Hildebrand F."/>
            <person name="Pallen M.J."/>
        </authorList>
    </citation>
    <scope>NUCLEOTIDE SEQUENCE</scope>
    <source>
        <strain evidence="6">23274</strain>
    </source>
</reference>
<dbReference type="Proteomes" id="UP000824202">
    <property type="component" value="Unassembled WGS sequence"/>
</dbReference>
<organism evidence="6 7">
    <name type="scientific">Candidatus Odoribacter faecigallinarum</name>
    <dbReference type="NCBI Taxonomy" id="2838706"/>
    <lineage>
        <taxon>Bacteria</taxon>
        <taxon>Pseudomonadati</taxon>
        <taxon>Bacteroidota</taxon>
        <taxon>Bacteroidia</taxon>
        <taxon>Bacteroidales</taxon>
        <taxon>Odoribacteraceae</taxon>
        <taxon>Odoribacter</taxon>
    </lineage>
</organism>
<evidence type="ECO:0000256" key="4">
    <source>
        <dbReference type="SAM" id="Phobius"/>
    </source>
</evidence>
<feature type="domain" description="DNA mismatch repair proteins mutS family" evidence="5">
    <location>
        <begin position="419"/>
        <end position="589"/>
    </location>
</feature>
<evidence type="ECO:0000256" key="2">
    <source>
        <dbReference type="ARBA" id="ARBA00022840"/>
    </source>
</evidence>
<name>A0A9D2ABM9_9BACT</name>
<dbReference type="InterPro" id="IPR007696">
    <property type="entry name" value="DNA_mismatch_repair_MutS_core"/>
</dbReference>
<keyword evidence="1" id="KW-0547">Nucleotide-binding</keyword>
<feature type="transmembrane region" description="Helical" evidence="4">
    <location>
        <begin position="53"/>
        <end position="71"/>
    </location>
</feature>
<proteinExistence type="predicted"/>
<comment type="caution">
    <text evidence="6">The sequence shown here is derived from an EMBL/GenBank/DDBJ whole genome shotgun (WGS) entry which is preliminary data.</text>
</comment>
<evidence type="ECO:0000313" key="7">
    <source>
        <dbReference type="Proteomes" id="UP000824202"/>
    </source>
</evidence>